<dbReference type="InterPro" id="IPR010315">
    <property type="entry name" value="DUF915_hydro-like"/>
</dbReference>
<dbReference type="RefSeq" id="WP_369942011.1">
    <property type="nucleotide sequence ID" value="NZ_JBCLUF010000018.1"/>
</dbReference>
<evidence type="ECO:0000313" key="1">
    <source>
        <dbReference type="EMBL" id="MEY8662443.1"/>
    </source>
</evidence>
<dbReference type="Proteomes" id="UP001565236">
    <property type="component" value="Unassembled WGS sequence"/>
</dbReference>
<dbReference type="GO" id="GO:0016787">
    <property type="term" value="F:hydrolase activity"/>
    <property type="evidence" value="ECO:0007669"/>
    <property type="project" value="UniProtKB-KW"/>
</dbReference>
<keyword evidence="1" id="KW-0378">Hydrolase</keyword>
<gene>
    <name evidence="1" type="ORF">AALT52_06020</name>
</gene>
<name>A0ABV4DRE4_9LACO</name>
<dbReference type="SUPFAM" id="SSF53474">
    <property type="entry name" value="alpha/beta-Hydrolases"/>
    <property type="match status" value="1"/>
</dbReference>
<comment type="caution">
    <text evidence="1">The sequence shown here is derived from an EMBL/GenBank/DDBJ whole genome shotgun (WGS) entry which is preliminary data.</text>
</comment>
<reference evidence="1 2" key="1">
    <citation type="submission" date="2024-03" db="EMBL/GenBank/DDBJ databases">
        <title>Mouse gut bacterial collection (mGBC) of GemPharmatech.</title>
        <authorList>
            <person name="He Y."/>
            <person name="Dong L."/>
            <person name="Wu D."/>
            <person name="Gao X."/>
            <person name="Lin Z."/>
        </authorList>
    </citation>
    <scope>NUCLEOTIDE SEQUENCE [LARGE SCALE GENOMIC DNA]</scope>
    <source>
        <strain evidence="1 2">15-30</strain>
    </source>
</reference>
<organism evidence="1 2">
    <name type="scientific">Ligilactobacillus faecis</name>
    <dbReference type="NCBI Taxonomy" id="762833"/>
    <lineage>
        <taxon>Bacteria</taxon>
        <taxon>Bacillati</taxon>
        <taxon>Bacillota</taxon>
        <taxon>Bacilli</taxon>
        <taxon>Lactobacillales</taxon>
        <taxon>Lactobacillaceae</taxon>
        <taxon>Ligilactobacillus</taxon>
    </lineage>
</organism>
<sequence>MKKLLFAFGIFLIVLGLGLQLFFLRGTKGQALRPNELRSNIAYNDVPTLLIPGWGGNGWTYSKLIKHYQAENIAQKTMTIHVSPTGKVKVKGTVAHKKNALIQLIFDWNYTKDYVPQTKWLKKTITLLHERYHVDKLNIIAHSWGGSAFVHAVADSKILQKQVAYPKVILLGTPIDESFDENISYRQAQKQGSNDENYKQLVKKFKRFAPQSNITFYNLMGAVAGEKTDGSVPNVQSKFLQKLLRPAWSKYYQAVYQGVDHTGLHQNVRVLDTMDKILWNKKTIALKEQ</sequence>
<dbReference type="Gene3D" id="3.40.50.1820">
    <property type="entry name" value="alpha/beta hydrolase"/>
    <property type="match status" value="1"/>
</dbReference>
<proteinExistence type="predicted"/>
<evidence type="ECO:0000313" key="2">
    <source>
        <dbReference type="Proteomes" id="UP001565236"/>
    </source>
</evidence>
<keyword evidence="2" id="KW-1185">Reference proteome</keyword>
<dbReference type="Pfam" id="PF06028">
    <property type="entry name" value="DUF915"/>
    <property type="match status" value="1"/>
</dbReference>
<dbReference type="EMBL" id="JBCLUF010000018">
    <property type="protein sequence ID" value="MEY8662443.1"/>
    <property type="molecule type" value="Genomic_DNA"/>
</dbReference>
<dbReference type="InterPro" id="IPR029058">
    <property type="entry name" value="AB_hydrolase_fold"/>
</dbReference>
<protein>
    <submittedName>
        <fullName evidence="1">Alpha/beta hydrolase</fullName>
    </submittedName>
</protein>
<accession>A0ABV4DRE4</accession>